<evidence type="ECO:0000313" key="5">
    <source>
        <dbReference type="Proteomes" id="UP000078555"/>
    </source>
</evidence>
<accession>A0A1A9ANV8</accession>
<dbReference type="Proteomes" id="UP000078555">
    <property type="component" value="Unassembled WGS sequence"/>
</dbReference>
<sequence>MGGGGDTKSEREIHALASNTSCATCFVLSKEKLKEKTPKELQHNKSVERDVTGRDKTRRVYGERIILNGVEEYTRVFRLQWSLFKTGTSWQNRGLRGRRWGKLKIKEFCSSTKKRRRGGEGERGQAARPGAEVMCQN</sequence>
<gene>
    <name evidence="2" type="ORF">POVWA1_026200</name>
    <name evidence="3" type="ORF">POVWA2_081480</name>
</gene>
<dbReference type="EMBL" id="FLRD01000079">
    <property type="protein sequence ID" value="SBT35195.1"/>
    <property type="molecule type" value="Genomic_DNA"/>
</dbReference>
<name>A0A1A9ANV8_PLAOA</name>
<keyword evidence="5" id="KW-1185">Reference proteome</keyword>
<evidence type="ECO:0000256" key="1">
    <source>
        <dbReference type="SAM" id="MobiDB-lite"/>
    </source>
</evidence>
<reference evidence="3" key="2">
    <citation type="submission" date="2016-05" db="EMBL/GenBank/DDBJ databases">
        <authorList>
            <person name="Lavstsen T."/>
            <person name="Jespersen J.S."/>
        </authorList>
    </citation>
    <scope>NUCLEOTIDE SEQUENCE [LARGE SCALE GENOMIC DNA]</scope>
</reference>
<evidence type="ECO:0000313" key="3">
    <source>
        <dbReference type="EMBL" id="SBT57773.1"/>
    </source>
</evidence>
<feature type="compositionally biased region" description="Low complexity" evidence="1">
    <location>
        <begin position="126"/>
        <end position="137"/>
    </location>
</feature>
<reference evidence="4 5" key="1">
    <citation type="submission" date="2016-05" db="EMBL/GenBank/DDBJ databases">
        <authorList>
            <person name="Naeem Raeece"/>
        </authorList>
    </citation>
    <scope>NUCLEOTIDE SEQUENCE [LARGE SCALE GENOMIC DNA]</scope>
</reference>
<feature type="region of interest" description="Disordered" evidence="1">
    <location>
        <begin position="113"/>
        <end position="137"/>
    </location>
</feature>
<organism evidence="3 4">
    <name type="scientific">Plasmodium ovale wallikeri</name>
    <dbReference type="NCBI Taxonomy" id="864142"/>
    <lineage>
        <taxon>Eukaryota</taxon>
        <taxon>Sar</taxon>
        <taxon>Alveolata</taxon>
        <taxon>Apicomplexa</taxon>
        <taxon>Aconoidasida</taxon>
        <taxon>Haemosporida</taxon>
        <taxon>Plasmodiidae</taxon>
        <taxon>Plasmodium</taxon>
        <taxon>Plasmodium (Plasmodium)</taxon>
    </lineage>
</organism>
<dbReference type="EMBL" id="FLRE01002005">
    <property type="protein sequence ID" value="SBT57773.1"/>
    <property type="molecule type" value="Genomic_DNA"/>
</dbReference>
<dbReference type="AlphaFoldDB" id="A0A1A9ANV8"/>
<evidence type="ECO:0000313" key="4">
    <source>
        <dbReference type="Proteomes" id="UP000078550"/>
    </source>
</evidence>
<protein>
    <submittedName>
        <fullName evidence="3">Uncharacterized protein</fullName>
    </submittedName>
</protein>
<proteinExistence type="predicted"/>
<evidence type="ECO:0000313" key="2">
    <source>
        <dbReference type="EMBL" id="SBT35195.1"/>
    </source>
</evidence>
<dbReference type="Proteomes" id="UP000078550">
    <property type="component" value="Unassembled WGS sequence"/>
</dbReference>